<dbReference type="InterPro" id="IPR052703">
    <property type="entry name" value="Aromatic_CoA_ox/epox"/>
</dbReference>
<proteinExistence type="predicted"/>
<name>S5TZJ1_9GAMM</name>
<sequence length="321" mass="37167">MNTLANAAPSQAASSDEAELALQVRIKAGHIIEDQSEMTTRYRKVLEETMLIAADLELSTLALYYKALQTAPTLEDKISVASAMQDELGHAQVMYRLLKGFGYDTEKLVFERDPSEFKTFYLVQHQPQDYVACVVYMLLGDRAGYTTTRDLEESCSYGPYARSLRKVNFEEQFHVAHGEKWTRFFWDMSSETRARVQEAIDHAFPMSVMWFGTPDHMKKRTDQIAYSIRGQSNDELRQRWLNEVVPYCESVGIKVPAHFDKELGQYVLHYEMPILLDEETGKWDYTTVSWEEKFAQWKKGGPTKLSCFQRIQNDVWGSDLW</sequence>
<dbReference type="RefSeq" id="WP_020933111.1">
    <property type="nucleotide sequence ID" value="NC_021917.1"/>
</dbReference>
<dbReference type="HOGENOM" id="CLU_907947_0_0_6"/>
<dbReference type="GO" id="GO:0010124">
    <property type="term" value="P:phenylacetate catabolic process"/>
    <property type="evidence" value="ECO:0007669"/>
    <property type="project" value="InterPro"/>
</dbReference>
<accession>S5TZJ1</accession>
<dbReference type="PATRIC" id="fig|1198232.3.peg.2306"/>
<gene>
    <name evidence="1" type="ORF">CYCME_2339</name>
</gene>
<dbReference type="KEGG" id="cza:CYCME_2339"/>
<reference evidence="1 2" key="1">
    <citation type="submission" date="2013-05" db="EMBL/GenBank/DDBJ databases">
        <title>Between feast and famine: a lifestyle of most important marine PAH-degrading bacterium Cycloclasticus sp. 7ME.</title>
        <authorList>
            <person name="Yakimov M.M."/>
            <person name="Messina E."/>
            <person name="Genovese M."/>
            <person name="Denaro R."/>
            <person name="Crisafi F."/>
            <person name="Russo D."/>
            <person name="Cappello S."/>
            <person name="Santisi S."/>
            <person name="Smedile F."/>
            <person name="Golyshina O.V."/>
            <person name="Tran H."/>
            <person name="Pieper D.H."/>
            <person name="Golyshin P.N."/>
            <person name="Giuliano L."/>
        </authorList>
    </citation>
    <scope>NUCLEOTIDE SEQUENCE [LARGE SCALE GENOMIC DNA]</scope>
    <source>
        <strain evidence="1 2">78-ME</strain>
    </source>
</reference>
<dbReference type="InterPro" id="IPR009078">
    <property type="entry name" value="Ferritin-like_SF"/>
</dbReference>
<evidence type="ECO:0000313" key="1">
    <source>
        <dbReference type="EMBL" id="AGS40650.1"/>
    </source>
</evidence>
<dbReference type="eggNOG" id="COG3396">
    <property type="taxonomic scope" value="Bacteria"/>
</dbReference>
<dbReference type="Pfam" id="PF05138">
    <property type="entry name" value="PaaA_PaaC"/>
    <property type="match status" value="1"/>
</dbReference>
<dbReference type="CDD" id="cd00657">
    <property type="entry name" value="Ferritin_like"/>
    <property type="match status" value="1"/>
</dbReference>
<dbReference type="InterPro" id="IPR012347">
    <property type="entry name" value="Ferritin-like"/>
</dbReference>
<dbReference type="GO" id="GO:0005829">
    <property type="term" value="C:cytosol"/>
    <property type="evidence" value="ECO:0007669"/>
    <property type="project" value="TreeGrafter"/>
</dbReference>
<evidence type="ECO:0000313" key="2">
    <source>
        <dbReference type="Proteomes" id="UP000015380"/>
    </source>
</evidence>
<keyword evidence="2" id="KW-1185">Reference proteome</keyword>
<protein>
    <submittedName>
        <fullName evidence="1">Phenylacetic acid catabolic family protein</fullName>
    </submittedName>
</protein>
<dbReference type="EMBL" id="CP005996">
    <property type="protein sequence ID" value="AGS40650.1"/>
    <property type="molecule type" value="Genomic_DNA"/>
</dbReference>
<dbReference type="AlphaFoldDB" id="S5TZJ1"/>
<reference evidence="2" key="2">
    <citation type="journal article" date="2016" name="Environ. Microbiol. Rep.">
        <title>Analysis of defence systems and a conjugative IncP-1 plasmid in the marine polyaromatic hydrocarbons-degrading bacterium Cycloclasticus sp. 78-ME.</title>
        <authorList>
            <person name="Yakimov M.M."/>
            <person name="Crisafi F."/>
            <person name="Messina E."/>
            <person name="Smedile F."/>
            <person name="Lopatina A."/>
            <person name="Denaro R."/>
            <person name="Pieper D.H."/>
            <person name="Golyshin P.N."/>
            <person name="Giuliano L."/>
        </authorList>
    </citation>
    <scope>NUCLEOTIDE SEQUENCE [LARGE SCALE GENOMIC DNA]</scope>
    <source>
        <strain evidence="2">78-ME</strain>
    </source>
</reference>
<dbReference type="Proteomes" id="UP000015380">
    <property type="component" value="Chromosome"/>
</dbReference>
<dbReference type="Gene3D" id="1.20.1260.10">
    <property type="match status" value="1"/>
</dbReference>
<dbReference type="SUPFAM" id="SSF47240">
    <property type="entry name" value="Ferritin-like"/>
    <property type="match status" value="1"/>
</dbReference>
<dbReference type="PANTHER" id="PTHR30458:SF0">
    <property type="entry name" value="1,2-PHENYLACETYL-COA EPOXIDASE, SUBUNIT C"/>
    <property type="match status" value="1"/>
</dbReference>
<dbReference type="InterPro" id="IPR007814">
    <property type="entry name" value="PaaA_PaaC"/>
</dbReference>
<dbReference type="PANTHER" id="PTHR30458">
    <property type="entry name" value="PHENYLACETIC ACID DEGRADATION PROTEIN PAA"/>
    <property type="match status" value="1"/>
</dbReference>
<organism evidence="1 2">
    <name type="scientific">Cycloclasticus zancles 78-ME</name>
    <dbReference type="NCBI Taxonomy" id="1198232"/>
    <lineage>
        <taxon>Bacteria</taxon>
        <taxon>Pseudomonadati</taxon>
        <taxon>Pseudomonadota</taxon>
        <taxon>Gammaproteobacteria</taxon>
        <taxon>Thiotrichales</taxon>
        <taxon>Piscirickettsiaceae</taxon>
        <taxon>Cycloclasticus</taxon>
    </lineage>
</organism>